<keyword evidence="3" id="KW-1185">Reference proteome</keyword>
<evidence type="ECO:0000256" key="1">
    <source>
        <dbReference type="SAM" id="SignalP"/>
    </source>
</evidence>
<dbReference type="InterPro" id="IPR043750">
    <property type="entry name" value="DUF5695"/>
</dbReference>
<accession>A0ABV6S7V7</accession>
<evidence type="ECO:0000313" key="3">
    <source>
        <dbReference type="Proteomes" id="UP001589858"/>
    </source>
</evidence>
<feature type="chain" id="PRO_5045258352" evidence="1">
    <location>
        <begin position="34"/>
        <end position="915"/>
    </location>
</feature>
<evidence type="ECO:0000313" key="2">
    <source>
        <dbReference type="EMBL" id="MFC0685324.1"/>
    </source>
</evidence>
<keyword evidence="1" id="KW-0732">Signal</keyword>
<gene>
    <name evidence="2" type="ORF">ACFFF8_12015</name>
</gene>
<proteinExistence type="predicted"/>
<feature type="signal peptide" evidence="1">
    <location>
        <begin position="1"/>
        <end position="33"/>
    </location>
</feature>
<dbReference type="Proteomes" id="UP001589858">
    <property type="component" value="Unassembled WGS sequence"/>
</dbReference>
<sequence>MVPLGTAGKLNRRAMLGSSLAALAMASTRPLHAAPPQVRQVRETLSIPGGRFIVGCDKGRITSLRDASGRLTGDVLKAGASLGSPCGVWRAQGGAWSRFDTAGMPGAMAALPGQGVEIRYPVAKGVSLSCRFLLDGECLKVLVRIENATAAPIEFGDVALPLPINRIDDTSKDPDALLKHSFISGQSSHVFWRHKDVSKPWLAMLPEKGSSLEYWDAPKDSPDLYRVYFHAAAQVAAVRKAGSRWRLPASSLTVPAGESREMGVRFLLVDGQDAMRRAIADHGLLDVEVVPGMTVPVGSEVRLSFGSRVPVEALIAEHGAETRIEAAGQRADRQVYVLHFERLGENHITVRQADGGITTLEFFVTQAVETMIAKRGVFIAAHRHSDPAAWYNGLLAEWNMETQTLLGPDNYDRITGWRIYEVTCDDPGLSKPAFLAAKNAEYPVQAEIDALDDYVEHFVWGGLQRSTAESQAYGIYGIPDWHRNRTSSDPGPRGQMHIWRVYDYPHIALMYFSLYRIARDHPDVRTRLSAATYLERAFGTARAMFVIPKQVADWDANSIGYYNELVIPDVIEALRREGRTDAAQELAALWEAKVHHFVHAVSDLYVSEYAFDSTGFESTQAIARYAVDRPQRFAPDKVRAFNRAQMEANLFCRGWLQPSYYYLGSDYRASAGDAYTLSYMAQMGGWAILDHALHDVDDPRPLLRLGHAAALSSWALLNSGTPDSGYGYWYPGAANDGGAGGGFEPAALGETWLNQPHRHGSWYYACEIDLGFCGALRAARTTLVDDDLFGRIALGGEWREEQGRLLVSPRDGVRRRFHARLGKAGLDLEVQGGCRFAANASIALDPDLSAWEAVIEHAQGPARLVRMIVSSPAGKDARIRLHTASGEAREVAPGHFEIQIAQGSGSTRIFGAGRE</sequence>
<dbReference type="RefSeq" id="WP_267223543.1">
    <property type="nucleotide sequence ID" value="NZ_JAPCWC010000024.1"/>
</dbReference>
<dbReference type="Pfam" id="PF18951">
    <property type="entry name" value="DUF5695"/>
    <property type="match status" value="1"/>
</dbReference>
<comment type="caution">
    <text evidence="2">The sequence shown here is derived from an EMBL/GenBank/DDBJ whole genome shotgun (WGS) entry which is preliminary data.</text>
</comment>
<organism evidence="2 3">
    <name type="scientific">Novosphingobium clariflavum</name>
    <dbReference type="NCBI Taxonomy" id="2029884"/>
    <lineage>
        <taxon>Bacteria</taxon>
        <taxon>Pseudomonadati</taxon>
        <taxon>Pseudomonadota</taxon>
        <taxon>Alphaproteobacteria</taxon>
        <taxon>Sphingomonadales</taxon>
        <taxon>Sphingomonadaceae</taxon>
        <taxon>Novosphingobium</taxon>
    </lineage>
</organism>
<protein>
    <submittedName>
        <fullName evidence="2">DUF5695 domain-containing protein</fullName>
    </submittedName>
</protein>
<reference evidence="2 3" key="1">
    <citation type="submission" date="2024-09" db="EMBL/GenBank/DDBJ databases">
        <authorList>
            <person name="Sun Q."/>
            <person name="Mori K."/>
        </authorList>
    </citation>
    <scope>NUCLEOTIDE SEQUENCE [LARGE SCALE GENOMIC DNA]</scope>
    <source>
        <strain evidence="2 3">CICC 11035S</strain>
    </source>
</reference>
<name>A0ABV6S7V7_9SPHN</name>
<dbReference type="EMBL" id="JBHLTM010000046">
    <property type="protein sequence ID" value="MFC0685324.1"/>
    <property type="molecule type" value="Genomic_DNA"/>
</dbReference>